<sequence length="277" mass="30708">MPIFERPPKETLAPSKERWTPIYFEHGRIEVDDSSVKWIGADRTVLRVPVATVSAVLLGPGTSITHAAIKACADCNTPVCWVGDESIRFYAAGITPTHDNSRARLQSRLHASKSRSAEVARRMFKKRFPDVDLEGKSVPELRGMEGHRVRALYKKMGARYGISWKGRQYNPDNWDVADNINKAVSAANAGLYALTASIVCSMGYLPSLGFIHTSGTWPFIFDVADVYKPVTSLPAAFSAVSKHPEAGSSEVLAELKKEIEAKKLLQCIPRDIEEYMR</sequence>
<keyword evidence="1 8" id="KW-0540">Nuclease</keyword>
<comment type="cofactor">
    <cofactor evidence="8">
        <name>Mg(2+)</name>
        <dbReference type="ChEBI" id="CHEBI:18420"/>
    </cofactor>
    <cofactor evidence="8">
        <name>Mn(2+)</name>
        <dbReference type="ChEBI" id="CHEBI:29035"/>
    </cofactor>
</comment>
<evidence type="ECO:0000256" key="5">
    <source>
        <dbReference type="ARBA" id="ARBA00022842"/>
    </source>
</evidence>
<dbReference type="GO" id="GO:0016787">
    <property type="term" value="F:hydrolase activity"/>
    <property type="evidence" value="ECO:0007669"/>
    <property type="project" value="UniProtKB-KW"/>
</dbReference>
<keyword evidence="2 8" id="KW-0479">Metal-binding</keyword>
<dbReference type="InterPro" id="IPR019851">
    <property type="entry name" value="CRISPR-assoc_Cas1_ECOLI"/>
</dbReference>
<dbReference type="EC" id="3.1.-.-" evidence="8"/>
<dbReference type="STRING" id="1307763.L21SP4_02074"/>
<evidence type="ECO:0000313" key="10">
    <source>
        <dbReference type="Proteomes" id="UP000035268"/>
    </source>
</evidence>
<keyword evidence="8" id="KW-0464">Manganese</keyword>
<evidence type="ECO:0000256" key="6">
    <source>
        <dbReference type="ARBA" id="ARBA00023118"/>
    </source>
</evidence>
<dbReference type="NCBIfam" id="TIGR00287">
    <property type="entry name" value="cas1"/>
    <property type="match status" value="1"/>
</dbReference>
<keyword evidence="3 8" id="KW-0255">Endonuclease</keyword>
<accession>A0A0G3EIS9</accession>
<dbReference type="GO" id="GO:0043571">
    <property type="term" value="P:maintenance of CRISPR repeat elements"/>
    <property type="evidence" value="ECO:0007669"/>
    <property type="project" value="UniProtKB-UniRule"/>
</dbReference>
<dbReference type="AlphaFoldDB" id="A0A0G3EIS9"/>
<keyword evidence="7 8" id="KW-0238">DNA-binding</keyword>
<dbReference type="HAMAP" id="MF_01470">
    <property type="entry name" value="Cas1"/>
    <property type="match status" value="1"/>
</dbReference>
<reference evidence="10" key="1">
    <citation type="submission" date="2015-02" db="EMBL/GenBank/DDBJ databases">
        <title>Description and complete genome sequence of the first cultured representative of the subdivision 5 of the Verrucomicrobia phylum.</title>
        <authorList>
            <person name="Spring S."/>
            <person name="Bunk B."/>
            <person name="Sproer C."/>
            <person name="Klenk H.-P."/>
        </authorList>
    </citation>
    <scope>NUCLEOTIDE SEQUENCE [LARGE SCALE GENOMIC DNA]</scope>
    <source>
        <strain evidence="10">L21-Fru-AB</strain>
    </source>
</reference>
<feature type="binding site" evidence="8">
    <location>
        <position position="225"/>
    </location>
    <ligand>
        <name>Mn(2+)</name>
        <dbReference type="ChEBI" id="CHEBI:29035"/>
    </ligand>
</feature>
<gene>
    <name evidence="9" type="primary">ygbT</name>
    <name evidence="8" type="synonym">cas1</name>
    <name evidence="9" type="ORF">L21SP4_02074</name>
</gene>
<keyword evidence="6 8" id="KW-0051">Antiviral defense</keyword>
<dbReference type="NCBIfam" id="TIGR03638">
    <property type="entry name" value="cas1_ECOLI"/>
    <property type="match status" value="1"/>
</dbReference>
<protein>
    <recommendedName>
        <fullName evidence="8">CRISPR-associated endonuclease Cas1</fullName>
        <ecNumber evidence="8">3.1.-.-</ecNumber>
    </recommendedName>
</protein>
<feature type="binding site" evidence="8">
    <location>
        <position position="212"/>
    </location>
    <ligand>
        <name>Mn(2+)</name>
        <dbReference type="ChEBI" id="CHEBI:29035"/>
    </ligand>
</feature>
<evidence type="ECO:0000256" key="4">
    <source>
        <dbReference type="ARBA" id="ARBA00022801"/>
    </source>
</evidence>
<dbReference type="KEGG" id="vbl:L21SP4_02074"/>
<dbReference type="InterPro" id="IPR042211">
    <property type="entry name" value="CRISPR-assoc_Cas1_N"/>
</dbReference>
<name>A0A0G3EIS9_9BACT</name>
<dbReference type="PANTHER" id="PTHR34353">
    <property type="entry name" value="CRISPR-ASSOCIATED ENDONUCLEASE CAS1 1"/>
    <property type="match status" value="1"/>
</dbReference>
<dbReference type="OrthoDB" id="9777847at2"/>
<comment type="function">
    <text evidence="8">CRISPR (clustered regularly interspaced short palindromic repeat), is an adaptive immune system that provides protection against mobile genetic elements (viruses, transposable elements and conjugative plasmids). CRISPR clusters contain spacers, sequences complementary to antecedent mobile elements, and target invading nucleic acids. CRISPR clusters are transcribed and processed into CRISPR RNA (crRNA). Acts as a dsDNA endonuclease. Involved in the integration of spacer DNA into the CRISPR cassette.</text>
</comment>
<keyword evidence="10" id="KW-1185">Reference proteome</keyword>
<dbReference type="GO" id="GO:0003677">
    <property type="term" value="F:DNA binding"/>
    <property type="evidence" value="ECO:0007669"/>
    <property type="project" value="UniProtKB-KW"/>
</dbReference>
<keyword evidence="5 8" id="KW-0460">Magnesium</keyword>
<dbReference type="Pfam" id="PF01867">
    <property type="entry name" value="Cas_Cas1"/>
    <property type="match status" value="2"/>
</dbReference>
<evidence type="ECO:0000256" key="8">
    <source>
        <dbReference type="HAMAP-Rule" id="MF_01470"/>
    </source>
</evidence>
<comment type="similarity">
    <text evidence="8">Belongs to the CRISPR-associated endonuclease Cas1 family.</text>
</comment>
<evidence type="ECO:0000256" key="7">
    <source>
        <dbReference type="ARBA" id="ARBA00023125"/>
    </source>
</evidence>
<dbReference type="InterPro" id="IPR002729">
    <property type="entry name" value="CRISPR-assoc_Cas1"/>
</dbReference>
<dbReference type="PATRIC" id="fig|1609981.3.peg.2157"/>
<feature type="binding site" evidence="8">
    <location>
        <position position="145"/>
    </location>
    <ligand>
        <name>Mn(2+)</name>
        <dbReference type="ChEBI" id="CHEBI:29035"/>
    </ligand>
</feature>
<evidence type="ECO:0000256" key="2">
    <source>
        <dbReference type="ARBA" id="ARBA00022723"/>
    </source>
</evidence>
<evidence type="ECO:0000256" key="1">
    <source>
        <dbReference type="ARBA" id="ARBA00022722"/>
    </source>
</evidence>
<comment type="subunit">
    <text evidence="8">Homodimer, forms a heterotetramer with a Cas2 homodimer.</text>
</comment>
<dbReference type="PANTHER" id="PTHR34353:SF3">
    <property type="entry name" value="CRISPR-ASSOCIATED ENDONUCLEASE CAS1"/>
    <property type="match status" value="1"/>
</dbReference>
<dbReference type="GO" id="GO:0051607">
    <property type="term" value="P:defense response to virus"/>
    <property type="evidence" value="ECO:0007669"/>
    <property type="project" value="UniProtKB-UniRule"/>
</dbReference>
<evidence type="ECO:0000256" key="3">
    <source>
        <dbReference type="ARBA" id="ARBA00022759"/>
    </source>
</evidence>
<evidence type="ECO:0000313" key="9">
    <source>
        <dbReference type="EMBL" id="AKJ65307.1"/>
    </source>
</evidence>
<dbReference type="InterPro" id="IPR042206">
    <property type="entry name" value="CRISPR-assoc_Cas1_C"/>
</dbReference>
<dbReference type="InterPro" id="IPR050646">
    <property type="entry name" value="Cas1"/>
</dbReference>
<organism evidence="9 10">
    <name type="scientific">Kiritimatiella glycovorans</name>
    <dbReference type="NCBI Taxonomy" id="1307763"/>
    <lineage>
        <taxon>Bacteria</taxon>
        <taxon>Pseudomonadati</taxon>
        <taxon>Kiritimatiellota</taxon>
        <taxon>Kiritimatiellia</taxon>
        <taxon>Kiritimatiellales</taxon>
        <taxon>Kiritimatiellaceae</taxon>
        <taxon>Kiritimatiella</taxon>
    </lineage>
</organism>
<dbReference type="EMBL" id="CP010904">
    <property type="protein sequence ID" value="AKJ65307.1"/>
    <property type="molecule type" value="Genomic_DNA"/>
</dbReference>
<dbReference type="Gene3D" id="1.20.120.920">
    <property type="entry name" value="CRISPR-associated endonuclease Cas1, C-terminal domain"/>
    <property type="match status" value="1"/>
</dbReference>
<keyword evidence="4 8" id="KW-0378">Hydrolase</keyword>
<dbReference type="Proteomes" id="UP000035268">
    <property type="component" value="Chromosome"/>
</dbReference>
<dbReference type="RefSeq" id="WP_052882552.1">
    <property type="nucleotide sequence ID" value="NZ_CP010904.1"/>
</dbReference>
<dbReference type="Gene3D" id="3.100.10.20">
    <property type="entry name" value="CRISPR-associated endonuclease Cas1, N-terminal domain"/>
    <property type="match status" value="1"/>
</dbReference>
<reference evidence="9 10" key="2">
    <citation type="journal article" date="2016" name="ISME J.">
        <title>Characterization of the first cultured representative of Verrucomicrobia subdivision 5 indicates the proposal of a novel phylum.</title>
        <authorList>
            <person name="Spring S."/>
            <person name="Bunk B."/>
            <person name="Sproer C."/>
            <person name="Schumann P."/>
            <person name="Rohde M."/>
            <person name="Tindall B.J."/>
            <person name="Klenk H.P."/>
        </authorList>
    </citation>
    <scope>NUCLEOTIDE SEQUENCE [LARGE SCALE GENOMIC DNA]</scope>
    <source>
        <strain evidence="9 10">L21-Fru-AB</strain>
    </source>
</reference>
<dbReference type="GO" id="GO:0004520">
    <property type="term" value="F:DNA endonuclease activity"/>
    <property type="evidence" value="ECO:0007669"/>
    <property type="project" value="InterPro"/>
</dbReference>
<proteinExistence type="inferred from homology"/>
<dbReference type="GO" id="GO:0046872">
    <property type="term" value="F:metal ion binding"/>
    <property type="evidence" value="ECO:0007669"/>
    <property type="project" value="UniProtKB-UniRule"/>
</dbReference>